<dbReference type="Pfam" id="PF05305">
    <property type="entry name" value="DUF732"/>
    <property type="match status" value="1"/>
</dbReference>
<dbReference type="AlphaFoldDB" id="A0A0E3WDB9"/>
<dbReference type="InterPro" id="IPR007969">
    <property type="entry name" value="DUF732"/>
</dbReference>
<evidence type="ECO:0000313" key="3">
    <source>
        <dbReference type="Proteomes" id="UP000199251"/>
    </source>
</evidence>
<protein>
    <recommendedName>
        <fullName evidence="1">DUF732 domain-containing protein</fullName>
    </recommendedName>
</protein>
<reference evidence="2 3" key="1">
    <citation type="submission" date="2015-03" db="EMBL/GenBank/DDBJ databases">
        <authorList>
            <person name="Urmite Genomes"/>
        </authorList>
    </citation>
    <scope>NUCLEOTIDE SEQUENCE [LARGE SCALE GENOMIC DNA]</scope>
    <source>
        <strain evidence="2 3">CSUR P1491</strain>
    </source>
</reference>
<gene>
    <name evidence="2" type="ORF">BN1232_04434</name>
</gene>
<accession>A0A0E3WDB9</accession>
<feature type="domain" description="DUF732" evidence="1">
    <location>
        <begin position="58"/>
        <end position="131"/>
    </location>
</feature>
<dbReference type="STRING" id="141349.BN1232_04434"/>
<proteinExistence type="predicted"/>
<evidence type="ECO:0000259" key="1">
    <source>
        <dbReference type="Pfam" id="PF05305"/>
    </source>
</evidence>
<name>A0A0E3WDB9_MYCLN</name>
<sequence length="139" mass="14815">MIAKGTQRLSRLSLFFIRLAHNDSMSTPAWLVRITAPALVGAALVASAPMATADPVNDGYLAQLRAAGLSWPPGHEEALIGMAQLICDDLGWGWTADQISRDVHANLDPRGIAVGDVASMVGIAHATYCPNQRCWAPHC</sequence>
<dbReference type="EMBL" id="CTEE01000001">
    <property type="protein sequence ID" value="CQD19061.1"/>
    <property type="molecule type" value="Genomic_DNA"/>
</dbReference>
<evidence type="ECO:0000313" key="2">
    <source>
        <dbReference type="EMBL" id="CQD19061.1"/>
    </source>
</evidence>
<organism evidence="2 3">
    <name type="scientific">Mycobacterium lentiflavum</name>
    <dbReference type="NCBI Taxonomy" id="141349"/>
    <lineage>
        <taxon>Bacteria</taxon>
        <taxon>Bacillati</taxon>
        <taxon>Actinomycetota</taxon>
        <taxon>Actinomycetes</taxon>
        <taxon>Mycobacteriales</taxon>
        <taxon>Mycobacteriaceae</taxon>
        <taxon>Mycobacterium</taxon>
        <taxon>Mycobacterium simiae complex</taxon>
    </lineage>
</organism>
<dbReference type="Proteomes" id="UP000199251">
    <property type="component" value="Unassembled WGS sequence"/>
</dbReference>